<proteinExistence type="predicted"/>
<protein>
    <submittedName>
        <fullName evidence="2">Uncharacterized protein</fullName>
    </submittedName>
</protein>
<sequence>MQGTGTTYRWREKMPAILMDLISKRPDRLLRLVEMSYSELRRAVEDKPKADLLRRLEAKTAGLDNARLNLHDWISQQTKKMPGEAEAQRLDDLRNVKRNLDGDLERMRLVLQGAALLQPHMVQAKALEALVGVHISLKQLRKHFLNMLEADKVAADSPREKDTDARETSRAERHQPREGMV</sequence>
<dbReference type="RefSeq" id="WP_306951931.1">
    <property type="nucleotide sequence ID" value="NZ_CP132977.1"/>
</dbReference>
<dbReference type="EMBL" id="CP132977">
    <property type="protein sequence ID" value="WMD23971.1"/>
    <property type="molecule type" value="Genomic_DNA"/>
</dbReference>
<keyword evidence="3" id="KW-1185">Reference proteome</keyword>
<evidence type="ECO:0000313" key="3">
    <source>
        <dbReference type="Proteomes" id="UP001234798"/>
    </source>
</evidence>
<keyword evidence="2" id="KW-0614">Plasmid</keyword>
<evidence type="ECO:0000313" key="2">
    <source>
        <dbReference type="EMBL" id="WMD23971.1"/>
    </source>
</evidence>
<organism evidence="2 3">
    <name type="scientific">Achromobacter seleniivolatilans</name>
    <dbReference type="NCBI Taxonomy" id="3047478"/>
    <lineage>
        <taxon>Bacteria</taxon>
        <taxon>Pseudomonadati</taxon>
        <taxon>Pseudomonadota</taxon>
        <taxon>Betaproteobacteria</taxon>
        <taxon>Burkholderiales</taxon>
        <taxon>Alcaligenaceae</taxon>
        <taxon>Achromobacter</taxon>
    </lineage>
</organism>
<dbReference type="Proteomes" id="UP001234798">
    <property type="component" value="Plasmid unnamed"/>
</dbReference>
<gene>
    <name evidence="2" type="ORF">RAS12_30525</name>
</gene>
<geneLocation type="plasmid" evidence="2 3">
    <name>unnamed</name>
</geneLocation>
<feature type="region of interest" description="Disordered" evidence="1">
    <location>
        <begin position="154"/>
        <end position="181"/>
    </location>
</feature>
<reference evidence="2 3" key="1">
    <citation type="submission" date="2023-08" db="EMBL/GenBank/DDBJ databases">
        <title>Achromobacter seleniivolatilans sp. nov., isolated from seleniferous soil.</title>
        <authorList>
            <person name="Zhang S."/>
            <person name="Li K."/>
            <person name="Peng J."/>
            <person name="Zhao Q."/>
            <person name="Wang H."/>
            <person name="Guo Y."/>
        </authorList>
    </citation>
    <scope>NUCLEOTIDE SEQUENCE [LARGE SCALE GENOMIC DNA]</scope>
    <source>
        <strain evidence="2 3">R39</strain>
        <plasmid evidence="2 3">unnamed</plasmid>
    </source>
</reference>
<evidence type="ECO:0000256" key="1">
    <source>
        <dbReference type="SAM" id="MobiDB-lite"/>
    </source>
</evidence>
<name>A0ABY9MAC2_9BURK</name>
<accession>A0ABY9MAC2</accession>